<gene>
    <name evidence="1" type="ORF">FBU59_005696</name>
</gene>
<evidence type="ECO:0000313" key="1">
    <source>
        <dbReference type="EMBL" id="KAJ1934444.1"/>
    </source>
</evidence>
<keyword evidence="2" id="KW-1185">Reference proteome</keyword>
<dbReference type="Proteomes" id="UP001150603">
    <property type="component" value="Unassembled WGS sequence"/>
</dbReference>
<organism evidence="1 2">
    <name type="scientific">Linderina macrospora</name>
    <dbReference type="NCBI Taxonomy" id="4868"/>
    <lineage>
        <taxon>Eukaryota</taxon>
        <taxon>Fungi</taxon>
        <taxon>Fungi incertae sedis</taxon>
        <taxon>Zoopagomycota</taxon>
        <taxon>Kickxellomycotina</taxon>
        <taxon>Kickxellomycetes</taxon>
        <taxon>Kickxellales</taxon>
        <taxon>Kickxellaceae</taxon>
        <taxon>Linderina</taxon>
    </lineage>
</organism>
<accession>A0ACC1J1V0</accession>
<sequence>NRKRAFGVVNVFKPFREQDYGRHFEERQFRGEFQFRKPALSYTYYLYHFDLYVRLLISLPTGSRQKYFNDFYLIIKALRQRPHIHRKILDLAQFRSLVMQYFLIVGQPNLALCTAVDLMPKALPESVPRWTVLRLLGIEALFAGDAEKLSDIHAVEMGEKPNQPLSDREYRYNLVAQSIFAYYKQLTGIQITDLELVRLIRVAENRGLLGDLMDLVPTIVRRFVQGPAELNGSDRVALMHEAKATEWQASAVQIAMRYALAFGRMGHTQQMTKFLYTLADMPPRAVGGSGGGNSQRLGRALIALLESGEDADGVVMTALEHLGKTDIEPSRTPLTRPQFKAMLVEEIAGRLCAGQLASGHATTALLGAITGRLSAFATMAMVNRLYQTSPVLGVSWVATHFYALDAAAQQESLAFVVRAFQRRPALLRQV</sequence>
<reference evidence="1" key="1">
    <citation type="submission" date="2022-07" db="EMBL/GenBank/DDBJ databases">
        <title>Phylogenomic reconstructions and comparative analyses of Kickxellomycotina fungi.</title>
        <authorList>
            <person name="Reynolds N.K."/>
            <person name="Stajich J.E."/>
            <person name="Barry K."/>
            <person name="Grigoriev I.V."/>
            <person name="Crous P."/>
            <person name="Smith M.E."/>
        </authorList>
    </citation>
    <scope>NUCLEOTIDE SEQUENCE</scope>
    <source>
        <strain evidence="1">NRRL 5244</strain>
    </source>
</reference>
<dbReference type="EMBL" id="JANBPW010004644">
    <property type="protein sequence ID" value="KAJ1934444.1"/>
    <property type="molecule type" value="Genomic_DNA"/>
</dbReference>
<proteinExistence type="predicted"/>
<evidence type="ECO:0000313" key="2">
    <source>
        <dbReference type="Proteomes" id="UP001150603"/>
    </source>
</evidence>
<feature type="non-terminal residue" evidence="1">
    <location>
        <position position="430"/>
    </location>
</feature>
<feature type="non-terminal residue" evidence="1">
    <location>
        <position position="1"/>
    </location>
</feature>
<name>A0ACC1J1V0_9FUNG</name>
<protein>
    <submittedName>
        <fullName evidence="1">Uncharacterized protein</fullName>
    </submittedName>
</protein>
<comment type="caution">
    <text evidence="1">The sequence shown here is derived from an EMBL/GenBank/DDBJ whole genome shotgun (WGS) entry which is preliminary data.</text>
</comment>